<dbReference type="AlphaFoldDB" id="A0A183BCM5"/>
<keyword evidence="3" id="KW-1185">Reference proteome</keyword>
<evidence type="ECO:0000313" key="2">
    <source>
        <dbReference type="EMBL" id="VDP94234.1"/>
    </source>
</evidence>
<evidence type="ECO:0000256" key="1">
    <source>
        <dbReference type="SAM" id="MobiDB-lite"/>
    </source>
</evidence>
<name>A0A183BCM5_9TREM</name>
<proteinExistence type="predicted"/>
<protein>
    <submittedName>
        <fullName evidence="2 4">Uncharacterized protein</fullName>
    </submittedName>
</protein>
<accession>A0A183BCM5</accession>
<gene>
    <name evidence="2" type="ORF">ECPE_LOCUS16960</name>
</gene>
<feature type="compositionally biased region" description="Low complexity" evidence="1">
    <location>
        <begin position="46"/>
        <end position="60"/>
    </location>
</feature>
<organism evidence="4">
    <name type="scientific">Echinostoma caproni</name>
    <dbReference type="NCBI Taxonomy" id="27848"/>
    <lineage>
        <taxon>Eukaryota</taxon>
        <taxon>Metazoa</taxon>
        <taxon>Spiralia</taxon>
        <taxon>Lophotrochozoa</taxon>
        <taxon>Platyhelminthes</taxon>
        <taxon>Trematoda</taxon>
        <taxon>Digenea</taxon>
        <taxon>Plagiorchiida</taxon>
        <taxon>Echinostomata</taxon>
        <taxon>Echinostomatoidea</taxon>
        <taxon>Echinostomatidae</taxon>
        <taxon>Echinostoma</taxon>
    </lineage>
</organism>
<evidence type="ECO:0000313" key="3">
    <source>
        <dbReference type="Proteomes" id="UP000272942"/>
    </source>
</evidence>
<feature type="compositionally biased region" description="Polar residues" evidence="1">
    <location>
        <begin position="15"/>
        <end position="38"/>
    </location>
</feature>
<feature type="region of interest" description="Disordered" evidence="1">
    <location>
        <begin position="15"/>
        <end position="84"/>
    </location>
</feature>
<dbReference type="Proteomes" id="UP000272942">
    <property type="component" value="Unassembled WGS sequence"/>
</dbReference>
<reference evidence="4" key="1">
    <citation type="submission" date="2016-06" db="UniProtKB">
        <authorList>
            <consortium name="WormBaseParasite"/>
        </authorList>
    </citation>
    <scope>IDENTIFICATION</scope>
</reference>
<dbReference type="EMBL" id="UZAN01066736">
    <property type="protein sequence ID" value="VDP94234.1"/>
    <property type="molecule type" value="Genomic_DNA"/>
</dbReference>
<reference evidence="2 3" key="2">
    <citation type="submission" date="2018-11" db="EMBL/GenBank/DDBJ databases">
        <authorList>
            <consortium name="Pathogen Informatics"/>
        </authorList>
    </citation>
    <scope>NUCLEOTIDE SEQUENCE [LARGE SCALE GENOMIC DNA]</scope>
    <source>
        <strain evidence="2 3">Egypt</strain>
    </source>
</reference>
<dbReference type="WBParaSite" id="ECPE_0001700301-mRNA-1">
    <property type="protein sequence ID" value="ECPE_0001700301-mRNA-1"/>
    <property type="gene ID" value="ECPE_0001700301"/>
</dbReference>
<sequence>MGYAELSALFFGRVSSTDGSSATGVMNGTGTTSSTDPSNPAFLLRGSSSGSSGPGTSQGSQAMLVSGLPGSPGAPATLDPNGIGAFGSGRSAVRKYFLQVSNILSSYLSPS</sequence>
<evidence type="ECO:0000313" key="4">
    <source>
        <dbReference type="WBParaSite" id="ECPE_0001700301-mRNA-1"/>
    </source>
</evidence>